<dbReference type="Pfam" id="PF04246">
    <property type="entry name" value="RseC_MucC"/>
    <property type="match status" value="1"/>
</dbReference>
<keyword evidence="3" id="KW-1185">Reference proteome</keyword>
<gene>
    <name evidence="2" type="ORF">IOQ59_18020</name>
</gene>
<dbReference type="PIRSF" id="PIRSF004923">
    <property type="entry name" value="RseC"/>
    <property type="match status" value="1"/>
</dbReference>
<dbReference type="InterPro" id="IPR007359">
    <property type="entry name" value="SigmaE_reg_RseC_MucC"/>
</dbReference>
<dbReference type="InterPro" id="IPR026268">
    <property type="entry name" value="RseC"/>
</dbReference>
<keyword evidence="1" id="KW-0472">Membrane</keyword>
<comment type="caution">
    <text evidence="2">The sequence shown here is derived from an EMBL/GenBank/DDBJ whole genome shotgun (WGS) entry which is preliminary data.</text>
</comment>
<evidence type="ECO:0000313" key="2">
    <source>
        <dbReference type="EMBL" id="MBE9399162.1"/>
    </source>
</evidence>
<dbReference type="PANTHER" id="PTHR35867">
    <property type="entry name" value="PROTEIN RSEC"/>
    <property type="match status" value="1"/>
</dbReference>
<protein>
    <submittedName>
        <fullName evidence="2">SoxR reducing system RseC family protein</fullName>
    </submittedName>
</protein>
<dbReference type="Proteomes" id="UP000640333">
    <property type="component" value="Unassembled WGS sequence"/>
</dbReference>
<feature type="transmembrane region" description="Helical" evidence="1">
    <location>
        <begin position="81"/>
        <end position="101"/>
    </location>
</feature>
<accession>A0A8J7FSU8</accession>
<proteinExistence type="predicted"/>
<organism evidence="2 3">
    <name type="scientific">Pontibacterium sinense</name>
    <dbReference type="NCBI Taxonomy" id="2781979"/>
    <lineage>
        <taxon>Bacteria</taxon>
        <taxon>Pseudomonadati</taxon>
        <taxon>Pseudomonadota</taxon>
        <taxon>Gammaproteobacteria</taxon>
        <taxon>Oceanospirillales</taxon>
        <taxon>Oceanospirillaceae</taxon>
        <taxon>Pontibacterium</taxon>
    </lineage>
</organism>
<evidence type="ECO:0000256" key="1">
    <source>
        <dbReference type="SAM" id="Phobius"/>
    </source>
</evidence>
<feature type="transmembrane region" description="Helical" evidence="1">
    <location>
        <begin position="107"/>
        <end position="126"/>
    </location>
</feature>
<evidence type="ECO:0000313" key="3">
    <source>
        <dbReference type="Proteomes" id="UP000640333"/>
    </source>
</evidence>
<dbReference type="AlphaFoldDB" id="A0A8J7FSU8"/>
<sequence>MLEESGRVVDVDSDGVWVETIKMSACASCTARSGCGQSLLASVGQGKRSVICVDNPNRLHVAADDNVVIGIGENAFMRISLLIYLLPLLALFAGAAIASSLSLGEPVVIGCGLLGLTVGLVVVRYISRTYMTSCKYHPVLLKVV</sequence>
<name>A0A8J7FSU8_9GAMM</name>
<keyword evidence="1" id="KW-0812">Transmembrane</keyword>
<dbReference type="PANTHER" id="PTHR35867:SF1">
    <property type="entry name" value="PROTEIN RSEC"/>
    <property type="match status" value="1"/>
</dbReference>
<dbReference type="RefSeq" id="WP_193954859.1">
    <property type="nucleotide sequence ID" value="NZ_JADEYS010000023.1"/>
</dbReference>
<keyword evidence="1" id="KW-1133">Transmembrane helix</keyword>
<reference evidence="2" key="1">
    <citation type="submission" date="2020-10" db="EMBL/GenBank/DDBJ databases">
        <title>Bacterium isolated from coastal waters sediment.</title>
        <authorList>
            <person name="Chen R.-J."/>
            <person name="Lu D.-C."/>
            <person name="Zhu K.-L."/>
            <person name="Du Z.-J."/>
        </authorList>
    </citation>
    <scope>NUCLEOTIDE SEQUENCE</scope>
    <source>
        <strain evidence="2">N1Y112</strain>
    </source>
</reference>
<dbReference type="EMBL" id="JADEYS010000023">
    <property type="protein sequence ID" value="MBE9399162.1"/>
    <property type="molecule type" value="Genomic_DNA"/>
</dbReference>